<dbReference type="GO" id="GO:0004300">
    <property type="term" value="F:enoyl-CoA hydratase activity"/>
    <property type="evidence" value="ECO:0007669"/>
    <property type="project" value="UniProtKB-EC"/>
</dbReference>
<dbReference type="EMBL" id="NWUF01000002">
    <property type="protein sequence ID" value="PCE43976.1"/>
    <property type="molecule type" value="Genomic_DNA"/>
</dbReference>
<dbReference type="EC" id="4.2.1.17" evidence="3"/>
<evidence type="ECO:0000256" key="1">
    <source>
        <dbReference type="ARBA" id="ARBA00005254"/>
    </source>
</evidence>
<proteinExistence type="inferred from homology"/>
<protein>
    <submittedName>
        <fullName evidence="3">Enoyl-CoA hydratase</fullName>
        <ecNumber evidence="3">4.2.1.17</ecNumber>
    </submittedName>
</protein>
<sequence length="266" mass="28289">MTDLVLVEIEDAVATLTLNNPQMRNPISDTEMIDALISALQRVGRDRSVRAVILTGAGKAFSSGGNLQKIGSPGELGGGDPIDTPDGYRYGIQRIPLAFESFELPIIAAVNGAAIGAGCDLACMCDIRIGGESAFFAESFVKLGLIPGDGGAWLLPRIVGYSKASEMALTGDPVHAQEALSCGLISRLVPDEELLSAARQLALRIAANPPHATRMAKRLLMQGRDQRLDQHLELAAAMQSLAHTTAHHKEAIAAFKEKRPPRFSDA</sequence>
<dbReference type="InterPro" id="IPR014748">
    <property type="entry name" value="Enoyl-CoA_hydra_C"/>
</dbReference>
<keyword evidence="2 3" id="KW-0456">Lyase</keyword>
<gene>
    <name evidence="3" type="ORF">COO09_03390</name>
</gene>
<dbReference type="Gene3D" id="3.90.226.10">
    <property type="entry name" value="2-enoyl-CoA Hydratase, Chain A, domain 1"/>
    <property type="match status" value="1"/>
</dbReference>
<dbReference type="AlphaFoldDB" id="A0A2A4G0H4"/>
<dbReference type="SUPFAM" id="SSF52096">
    <property type="entry name" value="ClpP/crotonase"/>
    <property type="match status" value="1"/>
</dbReference>
<organism evidence="3 4">
    <name type="scientific">Rhizorhabdus dicambivorans</name>
    <dbReference type="NCBI Taxonomy" id="1850238"/>
    <lineage>
        <taxon>Bacteria</taxon>
        <taxon>Pseudomonadati</taxon>
        <taxon>Pseudomonadota</taxon>
        <taxon>Alphaproteobacteria</taxon>
        <taxon>Sphingomonadales</taxon>
        <taxon>Sphingomonadaceae</taxon>
        <taxon>Rhizorhabdus</taxon>
    </lineage>
</organism>
<dbReference type="OrthoDB" id="5730382at2"/>
<dbReference type="Proteomes" id="UP000218934">
    <property type="component" value="Unassembled WGS sequence"/>
</dbReference>
<dbReference type="InterPro" id="IPR001753">
    <property type="entry name" value="Enoyl-CoA_hydra/iso"/>
</dbReference>
<accession>A0A2A4G0H4</accession>
<name>A0A2A4G0H4_9SPHN</name>
<comment type="similarity">
    <text evidence="1">Belongs to the enoyl-CoA hydratase/isomerase family.</text>
</comment>
<dbReference type="NCBIfam" id="NF006699">
    <property type="entry name" value="PRK09245.1"/>
    <property type="match status" value="1"/>
</dbReference>
<dbReference type="RefSeq" id="WP_066961809.1">
    <property type="nucleotide sequence ID" value="NZ_CP023449.1"/>
</dbReference>
<dbReference type="PANTHER" id="PTHR11941">
    <property type="entry name" value="ENOYL-COA HYDRATASE-RELATED"/>
    <property type="match status" value="1"/>
</dbReference>
<dbReference type="Pfam" id="PF00378">
    <property type="entry name" value="ECH_1"/>
    <property type="match status" value="1"/>
</dbReference>
<dbReference type="CDD" id="cd06558">
    <property type="entry name" value="crotonase-like"/>
    <property type="match status" value="1"/>
</dbReference>
<dbReference type="GO" id="GO:0006635">
    <property type="term" value="P:fatty acid beta-oxidation"/>
    <property type="evidence" value="ECO:0007669"/>
    <property type="project" value="TreeGrafter"/>
</dbReference>
<reference evidence="3 4" key="1">
    <citation type="submission" date="2017-09" db="EMBL/GenBank/DDBJ databases">
        <title>The Catabolism of 3,6-Dichlorosalicylic acid is Initiated by the Cytochrome P450 Monooxygenase DsmABC in Rhizorhabdus dicambivorans Ndbn-20.</title>
        <authorList>
            <person name="Na L."/>
        </authorList>
    </citation>
    <scope>NUCLEOTIDE SEQUENCE [LARGE SCALE GENOMIC DNA]</scope>
    <source>
        <strain evidence="3 4">Ndbn-20m</strain>
    </source>
</reference>
<evidence type="ECO:0000256" key="2">
    <source>
        <dbReference type="ARBA" id="ARBA00023239"/>
    </source>
</evidence>
<comment type="caution">
    <text evidence="3">The sequence shown here is derived from an EMBL/GenBank/DDBJ whole genome shotgun (WGS) entry which is preliminary data.</text>
</comment>
<evidence type="ECO:0000313" key="4">
    <source>
        <dbReference type="Proteomes" id="UP000218934"/>
    </source>
</evidence>
<evidence type="ECO:0000313" key="3">
    <source>
        <dbReference type="EMBL" id="PCE43976.1"/>
    </source>
</evidence>
<keyword evidence="4" id="KW-1185">Reference proteome</keyword>
<dbReference type="InterPro" id="IPR029045">
    <property type="entry name" value="ClpP/crotonase-like_dom_sf"/>
</dbReference>
<dbReference type="KEGG" id="rdi:CMV14_20760"/>
<dbReference type="Gene3D" id="1.10.12.10">
    <property type="entry name" value="Lyase 2-enoyl-coa Hydratase, Chain A, domain 2"/>
    <property type="match status" value="1"/>
</dbReference>
<dbReference type="PANTHER" id="PTHR11941:SF54">
    <property type="entry name" value="ENOYL-COA HYDRATASE, MITOCHONDRIAL"/>
    <property type="match status" value="1"/>
</dbReference>